<evidence type="ECO:0000313" key="3">
    <source>
        <dbReference type="EMBL" id="CAG9330598.1"/>
    </source>
</evidence>
<comment type="caution">
    <text evidence="3">The sequence shown here is derived from an EMBL/GenBank/DDBJ whole genome shotgun (WGS) entry which is preliminary data.</text>
</comment>
<reference evidence="3" key="1">
    <citation type="submission" date="2021-09" db="EMBL/GenBank/DDBJ databases">
        <authorList>
            <consortium name="AG Swart"/>
            <person name="Singh M."/>
            <person name="Singh A."/>
            <person name="Seah K."/>
            <person name="Emmerich C."/>
        </authorList>
    </citation>
    <scope>NUCLEOTIDE SEQUENCE</scope>
    <source>
        <strain evidence="3">ATCC30299</strain>
    </source>
</reference>
<gene>
    <name evidence="3" type="ORF">BSTOLATCC_MIC51180</name>
</gene>
<feature type="compositionally biased region" description="Basic and acidic residues" evidence="2">
    <location>
        <begin position="358"/>
        <end position="373"/>
    </location>
</feature>
<dbReference type="AlphaFoldDB" id="A0AAU9K4M7"/>
<evidence type="ECO:0000256" key="2">
    <source>
        <dbReference type="SAM" id="MobiDB-lite"/>
    </source>
</evidence>
<keyword evidence="4" id="KW-1185">Reference proteome</keyword>
<evidence type="ECO:0000313" key="4">
    <source>
        <dbReference type="Proteomes" id="UP001162131"/>
    </source>
</evidence>
<feature type="compositionally biased region" description="Polar residues" evidence="2">
    <location>
        <begin position="378"/>
        <end position="391"/>
    </location>
</feature>
<dbReference type="Proteomes" id="UP001162131">
    <property type="component" value="Unassembled WGS sequence"/>
</dbReference>
<feature type="compositionally biased region" description="Polar residues" evidence="2">
    <location>
        <begin position="1"/>
        <end position="20"/>
    </location>
</feature>
<dbReference type="EMBL" id="CAJZBQ010000051">
    <property type="protein sequence ID" value="CAG9330598.1"/>
    <property type="molecule type" value="Genomic_DNA"/>
</dbReference>
<evidence type="ECO:0008006" key="5">
    <source>
        <dbReference type="Google" id="ProtNLM"/>
    </source>
</evidence>
<organism evidence="3 4">
    <name type="scientific">Blepharisma stoltei</name>
    <dbReference type="NCBI Taxonomy" id="1481888"/>
    <lineage>
        <taxon>Eukaryota</taxon>
        <taxon>Sar</taxon>
        <taxon>Alveolata</taxon>
        <taxon>Ciliophora</taxon>
        <taxon>Postciliodesmatophora</taxon>
        <taxon>Heterotrichea</taxon>
        <taxon>Heterotrichida</taxon>
        <taxon>Blepharismidae</taxon>
        <taxon>Blepharisma</taxon>
    </lineage>
</organism>
<evidence type="ECO:0000256" key="1">
    <source>
        <dbReference type="SAM" id="Coils"/>
    </source>
</evidence>
<proteinExistence type="predicted"/>
<accession>A0AAU9K4M7</accession>
<feature type="compositionally biased region" description="Low complexity" evidence="2">
    <location>
        <begin position="311"/>
        <end position="321"/>
    </location>
</feature>
<sequence>MSIYKTFSQSLKISPQTSPENPVLHRNHSPFNFHISPSAITLPKHKKNVLSTTSPYEAPLLIKKNHPKIHKKINSEFSKSFTLSKLSNSNHSLNTSTITPDLYFNQRGDTTDSTLSSIDKNREISSLECRLIEKIKNNSPISHGKFKVYQEIWNELLMFSNPLTKILVNIKKGYEEWIEYQAKELQNKAELASQLEQERISVKLFSKRFKKLARENLELTTALKDKDITIGELSEHIKMLLKNNKKIKIKARKDIENLNKQLQSDREEINKNKQKIIELTENLQYYKNLLRNKRTSSIVLDEPTDNDISRKSSNQSMNSSSADAMHRPLTISLSLETLNESDKGGSDLVYSPSADRSPCFKESDTRISDETPFRDLNSAETPFHDSNSSENCPFPIAKK</sequence>
<feature type="region of interest" description="Disordered" evidence="2">
    <location>
        <begin position="301"/>
        <end position="325"/>
    </location>
</feature>
<keyword evidence="1" id="KW-0175">Coiled coil</keyword>
<feature type="region of interest" description="Disordered" evidence="2">
    <location>
        <begin position="1"/>
        <end position="21"/>
    </location>
</feature>
<protein>
    <recommendedName>
        <fullName evidence="5">Translin-associated factor X-interacting protein 1 N-terminal domain-containing protein</fullName>
    </recommendedName>
</protein>
<feature type="region of interest" description="Disordered" evidence="2">
    <location>
        <begin position="342"/>
        <end position="399"/>
    </location>
</feature>
<name>A0AAU9K4M7_9CILI</name>
<feature type="coiled-coil region" evidence="1">
    <location>
        <begin position="241"/>
        <end position="282"/>
    </location>
</feature>